<feature type="domain" description="Helix-turn-helix" evidence="1">
    <location>
        <begin position="26"/>
        <end position="58"/>
    </location>
</feature>
<dbReference type="STRING" id="349095.SAMN05660299_02492"/>
<dbReference type="Pfam" id="PF12728">
    <property type="entry name" value="HTH_17"/>
    <property type="match status" value="1"/>
</dbReference>
<reference evidence="2 3" key="1">
    <citation type="submission" date="2016-10" db="EMBL/GenBank/DDBJ databases">
        <authorList>
            <person name="de Groot N.N."/>
        </authorList>
    </citation>
    <scope>NUCLEOTIDE SEQUENCE [LARGE SCALE GENOMIC DNA]</scope>
    <source>
        <strain evidence="2 3">DSM 16981</strain>
    </source>
</reference>
<sequence>MEVLKIEKVVLHVSEVACLLQWISLTVYKLIHSGELPTCKSGKAWKIQVSALEKYLRSIKLYKGLI</sequence>
<name>A0A1H0AC03_9FIRM</name>
<dbReference type="NCBIfam" id="TIGR01764">
    <property type="entry name" value="excise"/>
    <property type="match status" value="1"/>
</dbReference>
<evidence type="ECO:0000313" key="3">
    <source>
        <dbReference type="Proteomes" id="UP000199309"/>
    </source>
</evidence>
<evidence type="ECO:0000313" key="2">
    <source>
        <dbReference type="EMBL" id="SDN30831.1"/>
    </source>
</evidence>
<dbReference type="AlphaFoldDB" id="A0A1H0AC03"/>
<evidence type="ECO:0000259" key="1">
    <source>
        <dbReference type="Pfam" id="PF12728"/>
    </source>
</evidence>
<keyword evidence="3" id="KW-1185">Reference proteome</keyword>
<gene>
    <name evidence="2" type="ORF">SAMN05660299_02492</name>
</gene>
<proteinExistence type="predicted"/>
<dbReference type="Proteomes" id="UP000199309">
    <property type="component" value="Unassembled WGS sequence"/>
</dbReference>
<dbReference type="EMBL" id="FNHQ01000037">
    <property type="protein sequence ID" value="SDN30831.1"/>
    <property type="molecule type" value="Genomic_DNA"/>
</dbReference>
<organism evidence="2 3">
    <name type="scientific">Megasphaera paucivorans</name>
    <dbReference type="NCBI Taxonomy" id="349095"/>
    <lineage>
        <taxon>Bacteria</taxon>
        <taxon>Bacillati</taxon>
        <taxon>Bacillota</taxon>
        <taxon>Negativicutes</taxon>
        <taxon>Veillonellales</taxon>
        <taxon>Veillonellaceae</taxon>
        <taxon>Megasphaera</taxon>
    </lineage>
</organism>
<dbReference type="InterPro" id="IPR010093">
    <property type="entry name" value="SinI_DNA-bd"/>
</dbReference>
<protein>
    <submittedName>
        <fullName evidence="2">DNA binding domain-containing protein, excisionase family</fullName>
    </submittedName>
</protein>
<dbReference type="RefSeq" id="WP_176762979.1">
    <property type="nucleotide sequence ID" value="NZ_FNHQ01000037.1"/>
</dbReference>
<dbReference type="InterPro" id="IPR041657">
    <property type="entry name" value="HTH_17"/>
</dbReference>
<accession>A0A1H0AC03</accession>
<dbReference type="GO" id="GO:0003677">
    <property type="term" value="F:DNA binding"/>
    <property type="evidence" value="ECO:0007669"/>
    <property type="project" value="InterPro"/>
</dbReference>